<evidence type="ECO:0000256" key="4">
    <source>
        <dbReference type="ARBA" id="ARBA00023002"/>
    </source>
</evidence>
<comment type="subcellular location">
    <subcellularLocation>
        <location evidence="1">Cytoplasm</location>
    </subcellularLocation>
</comment>
<dbReference type="EMBL" id="LQQU01000004">
    <property type="protein sequence ID" value="KZE34930.1"/>
    <property type="molecule type" value="Genomic_DNA"/>
</dbReference>
<keyword evidence="4" id="KW-0560">Oxidoreductase</keyword>
<protein>
    <recommendedName>
        <fullName evidence="8">Short-chain dehydrogenase</fullName>
    </recommendedName>
</protein>
<dbReference type="RefSeq" id="WP_066609750.1">
    <property type="nucleotide sequence ID" value="NZ_LQQU01000004.1"/>
</dbReference>
<evidence type="ECO:0000256" key="2">
    <source>
        <dbReference type="ARBA" id="ARBA00022490"/>
    </source>
</evidence>
<dbReference type="Gene3D" id="3.40.50.720">
    <property type="entry name" value="NAD(P)-binding Rossmann-like Domain"/>
    <property type="match status" value="1"/>
</dbReference>
<dbReference type="InterPro" id="IPR036291">
    <property type="entry name" value="NAD(P)-bd_dom_sf"/>
</dbReference>
<dbReference type="OrthoDB" id="9794387at2"/>
<comment type="caution">
    <text evidence="6">The sequence shown here is derived from an EMBL/GenBank/DDBJ whole genome shotgun (WGS) entry which is preliminary data.</text>
</comment>
<dbReference type="GO" id="GO:0006729">
    <property type="term" value="P:tetrahydrobiopterin biosynthetic process"/>
    <property type="evidence" value="ECO:0007669"/>
    <property type="project" value="TreeGrafter"/>
</dbReference>
<evidence type="ECO:0000313" key="6">
    <source>
        <dbReference type="EMBL" id="KZE34930.1"/>
    </source>
</evidence>
<evidence type="ECO:0000256" key="3">
    <source>
        <dbReference type="ARBA" id="ARBA00022857"/>
    </source>
</evidence>
<dbReference type="Proteomes" id="UP000076625">
    <property type="component" value="Unassembled WGS sequence"/>
</dbReference>
<dbReference type="PROSITE" id="PS00061">
    <property type="entry name" value="ADH_SHORT"/>
    <property type="match status" value="1"/>
</dbReference>
<evidence type="ECO:0008006" key="8">
    <source>
        <dbReference type="Google" id="ProtNLM"/>
    </source>
</evidence>
<sequence length="259" mass="26452">MHGVIVTGASRGLGAALAAALLESGGAVVGLARHASPETQTLAEAYPERFAFVEADLADTASLAGLCRDALVLLAAHAPTALTLVNNAGVVTPIAPAGQYAVDGMVAAYAVNLLAPVALTDAFLRETEPQASANVGRGVTRRVLNVSSGAAVKPYPGWGVYGSSKAALDQFTRTVALEQAARPHGARLVSLYPGVIDTGMQATIRAADPADFPNRARFTALKADGALTPPENAARAIVAFLASADFGAEAVVDLRERKA</sequence>
<evidence type="ECO:0000256" key="5">
    <source>
        <dbReference type="RuleBase" id="RU000363"/>
    </source>
</evidence>
<dbReference type="InterPro" id="IPR051721">
    <property type="entry name" value="Biopterin_syn/organic_redct"/>
</dbReference>
<dbReference type="GO" id="GO:0004757">
    <property type="term" value="F:sepiapterin reductase (NADP+) activity"/>
    <property type="evidence" value="ECO:0007669"/>
    <property type="project" value="TreeGrafter"/>
</dbReference>
<dbReference type="STRING" id="1452487.AVW16_05465"/>
<dbReference type="PANTHER" id="PTHR44085:SF2">
    <property type="entry name" value="SEPIAPTERIN REDUCTASE"/>
    <property type="match status" value="1"/>
</dbReference>
<proteinExistence type="inferred from homology"/>
<keyword evidence="2" id="KW-0963">Cytoplasm</keyword>
<comment type="similarity">
    <text evidence="5">Belongs to the short-chain dehydrogenases/reductases (SDR) family.</text>
</comment>
<keyword evidence="7" id="KW-1185">Reference proteome</keyword>
<dbReference type="Pfam" id="PF00106">
    <property type="entry name" value="adh_short"/>
    <property type="match status" value="1"/>
</dbReference>
<keyword evidence="3" id="KW-0521">NADP</keyword>
<dbReference type="AlphaFoldDB" id="A0A161SKS1"/>
<dbReference type="InterPro" id="IPR020904">
    <property type="entry name" value="Sc_DH/Rdtase_CS"/>
</dbReference>
<reference evidence="7" key="1">
    <citation type="submission" date="2016-01" db="EMBL/GenBank/DDBJ databases">
        <title>Draft genome of Chromobacterium sp. F49.</title>
        <authorList>
            <person name="Hong K.W."/>
        </authorList>
    </citation>
    <scope>NUCLEOTIDE SEQUENCE [LARGE SCALE GENOMIC DNA]</scope>
    <source>
        <strain evidence="7">CN10</strain>
    </source>
</reference>
<evidence type="ECO:0000256" key="1">
    <source>
        <dbReference type="ARBA" id="ARBA00004496"/>
    </source>
</evidence>
<dbReference type="InterPro" id="IPR002347">
    <property type="entry name" value="SDR_fam"/>
</dbReference>
<dbReference type="SUPFAM" id="SSF51735">
    <property type="entry name" value="NAD(P)-binding Rossmann-fold domains"/>
    <property type="match status" value="1"/>
</dbReference>
<dbReference type="PRINTS" id="PR00081">
    <property type="entry name" value="GDHRDH"/>
</dbReference>
<dbReference type="PRINTS" id="PR00080">
    <property type="entry name" value="SDRFAMILY"/>
</dbReference>
<name>A0A161SKS1_9NEIS</name>
<dbReference type="PANTHER" id="PTHR44085">
    <property type="entry name" value="SEPIAPTERIN REDUCTASE"/>
    <property type="match status" value="1"/>
</dbReference>
<evidence type="ECO:0000313" key="7">
    <source>
        <dbReference type="Proteomes" id="UP000076625"/>
    </source>
</evidence>
<organism evidence="6 7">
    <name type="scientific">Crenobacter luteus</name>
    <dbReference type="NCBI Taxonomy" id="1452487"/>
    <lineage>
        <taxon>Bacteria</taxon>
        <taxon>Pseudomonadati</taxon>
        <taxon>Pseudomonadota</taxon>
        <taxon>Betaproteobacteria</taxon>
        <taxon>Neisseriales</taxon>
        <taxon>Neisseriaceae</taxon>
        <taxon>Crenobacter</taxon>
    </lineage>
</organism>
<gene>
    <name evidence="6" type="ORF">AVW16_05465</name>
</gene>
<dbReference type="GO" id="GO:0005737">
    <property type="term" value="C:cytoplasm"/>
    <property type="evidence" value="ECO:0007669"/>
    <property type="project" value="UniProtKB-SubCell"/>
</dbReference>
<accession>A0A161SKS1</accession>